<sequence>MKKLEKEIAAILSPTLVVTGEPLEAGVLAKDVNDVVSDVMKAIGEYFHELEEVACLLLEMWPLPNNTITIKSKVTDTCTLAYSISKE</sequence>
<name>A0A6M3MAE2_9ZZZZ</name>
<gene>
    <name evidence="1" type="ORF">MM171B00210_0038</name>
</gene>
<accession>A0A6M3MAE2</accession>
<dbReference type="EMBL" id="MT143889">
    <property type="protein sequence ID" value="QJB04727.1"/>
    <property type="molecule type" value="Genomic_DNA"/>
</dbReference>
<evidence type="ECO:0000313" key="1">
    <source>
        <dbReference type="EMBL" id="QJB04727.1"/>
    </source>
</evidence>
<proteinExistence type="predicted"/>
<protein>
    <submittedName>
        <fullName evidence="1">Uncharacterized protein</fullName>
    </submittedName>
</protein>
<reference evidence="1" key="1">
    <citation type="submission" date="2020-03" db="EMBL/GenBank/DDBJ databases">
        <title>The deep terrestrial virosphere.</title>
        <authorList>
            <person name="Holmfeldt K."/>
            <person name="Nilsson E."/>
            <person name="Simone D."/>
            <person name="Lopez-Fernandez M."/>
            <person name="Wu X."/>
            <person name="de Brujin I."/>
            <person name="Lundin D."/>
            <person name="Andersson A."/>
            <person name="Bertilsson S."/>
            <person name="Dopson M."/>
        </authorList>
    </citation>
    <scope>NUCLEOTIDE SEQUENCE</scope>
    <source>
        <strain evidence="1">MM171B00210</strain>
    </source>
</reference>
<organism evidence="1">
    <name type="scientific">viral metagenome</name>
    <dbReference type="NCBI Taxonomy" id="1070528"/>
    <lineage>
        <taxon>unclassified sequences</taxon>
        <taxon>metagenomes</taxon>
        <taxon>organismal metagenomes</taxon>
    </lineage>
</organism>
<dbReference type="AlphaFoldDB" id="A0A6M3MAE2"/>